<protein>
    <submittedName>
        <fullName evidence="1">Uncharacterized protein</fullName>
    </submittedName>
</protein>
<proteinExistence type="predicted"/>
<accession>A0A840NE97</accession>
<gene>
    <name evidence="1" type="ORF">BJ969_003764</name>
</gene>
<organism evidence="1 2">
    <name type="scientific">Saccharopolyspora gloriosae</name>
    <dbReference type="NCBI Taxonomy" id="455344"/>
    <lineage>
        <taxon>Bacteria</taxon>
        <taxon>Bacillati</taxon>
        <taxon>Actinomycetota</taxon>
        <taxon>Actinomycetes</taxon>
        <taxon>Pseudonocardiales</taxon>
        <taxon>Pseudonocardiaceae</taxon>
        <taxon>Saccharopolyspora</taxon>
    </lineage>
</organism>
<name>A0A840NE97_9PSEU</name>
<dbReference type="EMBL" id="JACHIV010000001">
    <property type="protein sequence ID" value="MBB5070676.1"/>
    <property type="molecule type" value="Genomic_DNA"/>
</dbReference>
<sequence length="71" mass="8020">MSVRGPENFARAESRSEEVLVEVRVSADCDADLRVRSFPRLARPCQDLVLTYLRTDDSRKVAVTVNPRRSG</sequence>
<reference evidence="1 2" key="1">
    <citation type="submission" date="2020-08" db="EMBL/GenBank/DDBJ databases">
        <title>Sequencing the genomes of 1000 actinobacteria strains.</title>
        <authorList>
            <person name="Klenk H.-P."/>
        </authorList>
    </citation>
    <scope>NUCLEOTIDE SEQUENCE [LARGE SCALE GENOMIC DNA]</scope>
    <source>
        <strain evidence="1 2">DSM 45582</strain>
    </source>
</reference>
<evidence type="ECO:0000313" key="2">
    <source>
        <dbReference type="Proteomes" id="UP000580474"/>
    </source>
</evidence>
<dbReference type="Proteomes" id="UP000580474">
    <property type="component" value="Unassembled WGS sequence"/>
</dbReference>
<evidence type="ECO:0000313" key="1">
    <source>
        <dbReference type="EMBL" id="MBB5070676.1"/>
    </source>
</evidence>
<dbReference type="AlphaFoldDB" id="A0A840NE97"/>
<keyword evidence="2" id="KW-1185">Reference proteome</keyword>
<comment type="caution">
    <text evidence="1">The sequence shown here is derived from an EMBL/GenBank/DDBJ whole genome shotgun (WGS) entry which is preliminary data.</text>
</comment>